<dbReference type="AlphaFoldDB" id="A0A8S0Q7K1"/>
<dbReference type="SUPFAM" id="SSF52833">
    <property type="entry name" value="Thioredoxin-like"/>
    <property type="match status" value="1"/>
</dbReference>
<evidence type="ECO:0000256" key="3">
    <source>
        <dbReference type="ARBA" id="ARBA00022982"/>
    </source>
</evidence>
<comment type="caution">
    <text evidence="7">The sequence shown here is derived from an EMBL/GenBank/DDBJ whole genome shotgun (WGS) entry which is preliminary data.</text>
</comment>
<reference evidence="7 8" key="1">
    <citation type="submission" date="2019-12" db="EMBL/GenBank/DDBJ databases">
        <authorList>
            <person name="Alioto T."/>
            <person name="Alioto T."/>
            <person name="Gomez Garrido J."/>
        </authorList>
    </citation>
    <scope>NUCLEOTIDE SEQUENCE [LARGE SCALE GENOMIC DNA]</scope>
</reference>
<gene>
    <name evidence="7" type="ORF">OLEA9_A011795</name>
</gene>
<dbReference type="CDD" id="cd02947">
    <property type="entry name" value="TRX_family"/>
    <property type="match status" value="1"/>
</dbReference>
<keyword evidence="1" id="KW-0813">Transport</keyword>
<proteinExistence type="predicted"/>
<dbReference type="GO" id="GO:0015035">
    <property type="term" value="F:protein-disulfide reductase activity"/>
    <property type="evidence" value="ECO:0007669"/>
    <property type="project" value="EnsemblPlants"/>
</dbReference>
<dbReference type="PROSITE" id="PS51352">
    <property type="entry name" value="THIOREDOXIN_2"/>
    <property type="match status" value="1"/>
</dbReference>
<keyword evidence="5" id="KW-0676">Redox-active center</keyword>
<keyword evidence="3" id="KW-0249">Electron transport</keyword>
<dbReference type="GO" id="GO:0009570">
    <property type="term" value="C:chloroplast stroma"/>
    <property type="evidence" value="ECO:0007669"/>
    <property type="project" value="EnsemblPlants"/>
</dbReference>
<dbReference type="FunFam" id="3.40.30.10:FF:000001">
    <property type="entry name" value="Thioredoxin"/>
    <property type="match status" value="1"/>
</dbReference>
<dbReference type="InterPro" id="IPR013766">
    <property type="entry name" value="Thioredoxin_domain"/>
</dbReference>
<evidence type="ECO:0000256" key="2">
    <source>
        <dbReference type="ARBA" id="ARBA00022946"/>
    </source>
</evidence>
<evidence type="ECO:0000256" key="1">
    <source>
        <dbReference type="ARBA" id="ARBA00022448"/>
    </source>
</evidence>
<evidence type="ECO:0000256" key="4">
    <source>
        <dbReference type="ARBA" id="ARBA00023157"/>
    </source>
</evidence>
<keyword evidence="8" id="KW-1185">Reference proteome</keyword>
<feature type="domain" description="Thioredoxin" evidence="6">
    <location>
        <begin position="89"/>
        <end position="215"/>
    </location>
</feature>
<dbReference type="PANTHER" id="PTHR45663:SF22">
    <property type="entry name" value="THIOREDOXIN X, CHLOROPLASTIC"/>
    <property type="match status" value="1"/>
</dbReference>
<evidence type="ECO:0000259" key="6">
    <source>
        <dbReference type="PROSITE" id="PS51352"/>
    </source>
</evidence>
<dbReference type="PRINTS" id="PR00421">
    <property type="entry name" value="THIOREDOXIN"/>
</dbReference>
<dbReference type="Proteomes" id="UP000594638">
    <property type="component" value="Unassembled WGS sequence"/>
</dbReference>
<dbReference type="InterPro" id="IPR036249">
    <property type="entry name" value="Thioredoxin-like_sf"/>
</dbReference>
<evidence type="ECO:0000313" key="7">
    <source>
        <dbReference type="EMBL" id="CAA2963423.1"/>
    </source>
</evidence>
<keyword evidence="4" id="KW-1015">Disulfide bond</keyword>
<dbReference type="OrthoDB" id="19690at2759"/>
<dbReference type="Gramene" id="OE9A011795T1">
    <property type="protein sequence ID" value="OE9A011795C1"/>
    <property type="gene ID" value="OE9A011795"/>
</dbReference>
<dbReference type="PANTHER" id="PTHR45663">
    <property type="entry name" value="GEO12009P1"/>
    <property type="match status" value="1"/>
</dbReference>
<dbReference type="Pfam" id="PF00085">
    <property type="entry name" value="Thioredoxin"/>
    <property type="match status" value="1"/>
</dbReference>
<keyword evidence="2" id="KW-0809">Transit peptide</keyword>
<evidence type="ECO:0000313" key="8">
    <source>
        <dbReference type="Proteomes" id="UP000594638"/>
    </source>
</evidence>
<dbReference type="EMBL" id="CACTIH010001809">
    <property type="protein sequence ID" value="CAA2963423.1"/>
    <property type="molecule type" value="Genomic_DNA"/>
</dbReference>
<evidence type="ECO:0000256" key="5">
    <source>
        <dbReference type="ARBA" id="ARBA00023284"/>
    </source>
</evidence>
<accession>A0A8S0Q7K1</accession>
<sequence>MDGYATCHVDTSSLATELFLSPPQLCTSHFSPMETIPIVFASSSKIPYCSQLYSVRTVNSYSRSALPLLSSSSSSAFVNNYKLRLNSNSLIATRKSSLNKVTKCAGSIIRETNESEFADVVLKSERPVLVEFVATWCGPCRLIASSIQSVAQEYEDKLTVVKIDHDSNPKLIEKYKVYGLPTLILFKDGKEVPNSRREGAITKIKLKEYVDELLRSVSVT</sequence>
<dbReference type="Gene3D" id="3.40.30.10">
    <property type="entry name" value="Glutaredoxin"/>
    <property type="match status" value="1"/>
</dbReference>
<protein>
    <submittedName>
        <fullName evidence="7">Thioredoxin X, chloroplastic</fullName>
    </submittedName>
</protein>
<name>A0A8S0Q7K1_OLEEU</name>
<dbReference type="GO" id="GO:0008047">
    <property type="term" value="F:enzyme activator activity"/>
    <property type="evidence" value="ECO:0007669"/>
    <property type="project" value="EnsemblPlants"/>
</dbReference>
<organism evidence="7 8">
    <name type="scientific">Olea europaea subsp. europaea</name>
    <dbReference type="NCBI Taxonomy" id="158383"/>
    <lineage>
        <taxon>Eukaryota</taxon>
        <taxon>Viridiplantae</taxon>
        <taxon>Streptophyta</taxon>
        <taxon>Embryophyta</taxon>
        <taxon>Tracheophyta</taxon>
        <taxon>Spermatophyta</taxon>
        <taxon>Magnoliopsida</taxon>
        <taxon>eudicotyledons</taxon>
        <taxon>Gunneridae</taxon>
        <taxon>Pentapetalae</taxon>
        <taxon>asterids</taxon>
        <taxon>lamiids</taxon>
        <taxon>Lamiales</taxon>
        <taxon>Oleaceae</taxon>
        <taxon>Oleeae</taxon>
        <taxon>Olea</taxon>
    </lineage>
</organism>